<dbReference type="InterPro" id="IPR039751">
    <property type="entry name" value="HERPUD1/2"/>
</dbReference>
<feature type="compositionally biased region" description="Polar residues" evidence="6">
    <location>
        <begin position="329"/>
        <end position="343"/>
    </location>
</feature>
<evidence type="ECO:0000256" key="6">
    <source>
        <dbReference type="SAM" id="MobiDB-lite"/>
    </source>
</evidence>
<dbReference type="Gene3D" id="3.10.20.90">
    <property type="entry name" value="Phosphatidylinositol 3-kinase Catalytic Subunit, Chain A, domain 1"/>
    <property type="match status" value="1"/>
</dbReference>
<protein>
    <submittedName>
        <fullName evidence="9">Homocysteine-responsive endoplasmic reticulum-resident ubiquitin-like domain member 2 protein</fullName>
    </submittedName>
</protein>
<comment type="subcellular location">
    <subcellularLocation>
        <location evidence="1">Membrane</location>
    </subcellularLocation>
</comment>
<feature type="domain" description="Ubiquitin-like" evidence="8">
    <location>
        <begin position="10"/>
        <end position="87"/>
    </location>
</feature>
<gene>
    <name evidence="9" type="ORF">SPHA_45667</name>
</gene>
<dbReference type="Proteomes" id="UP000597762">
    <property type="component" value="Unassembled WGS sequence"/>
</dbReference>
<dbReference type="SMART" id="SM00213">
    <property type="entry name" value="UBQ"/>
    <property type="match status" value="1"/>
</dbReference>
<dbReference type="Pfam" id="PF00240">
    <property type="entry name" value="ubiquitin"/>
    <property type="match status" value="1"/>
</dbReference>
<keyword evidence="5" id="KW-0834">Unfolded protein response</keyword>
<dbReference type="InterPro" id="IPR029071">
    <property type="entry name" value="Ubiquitin-like_domsf"/>
</dbReference>
<feature type="transmembrane region" description="Helical" evidence="7">
    <location>
        <begin position="268"/>
        <end position="289"/>
    </location>
</feature>
<proteinExistence type="predicted"/>
<evidence type="ECO:0000313" key="10">
    <source>
        <dbReference type="Proteomes" id="UP000597762"/>
    </source>
</evidence>
<keyword evidence="2 7" id="KW-0812">Transmembrane</keyword>
<feature type="region of interest" description="Disordered" evidence="6">
    <location>
        <begin position="306"/>
        <end position="348"/>
    </location>
</feature>
<keyword evidence="10" id="KW-1185">Reference proteome</keyword>
<name>A0A812CVM7_ACAPH</name>
<dbReference type="FunFam" id="3.10.20.90:FF:000046">
    <property type="entry name" value="Homocysteine-responsive endoplasmic reticulum-resident ubiquitin-like domain member 2 protein"/>
    <property type="match status" value="1"/>
</dbReference>
<evidence type="ECO:0000256" key="5">
    <source>
        <dbReference type="ARBA" id="ARBA00023230"/>
    </source>
</evidence>
<accession>A0A812CVM7</accession>
<dbReference type="PANTHER" id="PTHR12943">
    <property type="entry name" value="HOMOCYSTEINE-RESPONSIVE ENDOPLASMIC RETICULUM-RESIDENT UNIQUITIN-LIKE DOMAIN HERPUD PROTEIN FAMILY MEMBER"/>
    <property type="match status" value="1"/>
</dbReference>
<dbReference type="PROSITE" id="PS50053">
    <property type="entry name" value="UBIQUITIN_2"/>
    <property type="match status" value="1"/>
</dbReference>
<dbReference type="AlphaFoldDB" id="A0A812CVM7"/>
<evidence type="ECO:0000256" key="3">
    <source>
        <dbReference type="ARBA" id="ARBA00022989"/>
    </source>
</evidence>
<evidence type="ECO:0000259" key="8">
    <source>
        <dbReference type="PROSITE" id="PS50053"/>
    </source>
</evidence>
<evidence type="ECO:0000313" key="9">
    <source>
        <dbReference type="EMBL" id="CAE1285893.1"/>
    </source>
</evidence>
<evidence type="ECO:0000256" key="2">
    <source>
        <dbReference type="ARBA" id="ARBA00022692"/>
    </source>
</evidence>
<comment type="caution">
    <text evidence="9">The sequence shown here is derived from an EMBL/GenBank/DDBJ whole genome shotgun (WGS) entry which is preliminary data.</text>
</comment>
<keyword evidence="3 7" id="KW-1133">Transmembrane helix</keyword>
<organism evidence="9 10">
    <name type="scientific">Acanthosepion pharaonis</name>
    <name type="common">Pharaoh cuttlefish</name>
    <name type="synonym">Sepia pharaonis</name>
    <dbReference type="NCBI Taxonomy" id="158019"/>
    <lineage>
        <taxon>Eukaryota</taxon>
        <taxon>Metazoa</taxon>
        <taxon>Spiralia</taxon>
        <taxon>Lophotrochozoa</taxon>
        <taxon>Mollusca</taxon>
        <taxon>Cephalopoda</taxon>
        <taxon>Coleoidea</taxon>
        <taxon>Decapodiformes</taxon>
        <taxon>Sepiida</taxon>
        <taxon>Sepiina</taxon>
        <taxon>Sepiidae</taxon>
        <taxon>Acanthosepion</taxon>
    </lineage>
</organism>
<dbReference type="CDD" id="cd01790">
    <property type="entry name" value="Ubl_HERP"/>
    <property type="match status" value="1"/>
</dbReference>
<dbReference type="EMBL" id="CAHIKZ030002367">
    <property type="protein sequence ID" value="CAE1285893.1"/>
    <property type="molecule type" value="Genomic_DNA"/>
</dbReference>
<dbReference type="SUPFAM" id="SSF54236">
    <property type="entry name" value="Ubiquitin-like"/>
    <property type="match status" value="1"/>
</dbReference>
<evidence type="ECO:0000256" key="7">
    <source>
        <dbReference type="SAM" id="Phobius"/>
    </source>
</evidence>
<dbReference type="InterPro" id="IPR000626">
    <property type="entry name" value="Ubiquitin-like_dom"/>
</dbReference>
<dbReference type="OrthoDB" id="21589at2759"/>
<feature type="region of interest" description="Disordered" evidence="6">
    <location>
        <begin position="110"/>
        <end position="131"/>
    </location>
</feature>
<keyword evidence="4 7" id="KW-0472">Membrane</keyword>
<evidence type="ECO:0000256" key="4">
    <source>
        <dbReference type="ARBA" id="ARBA00023136"/>
    </source>
</evidence>
<sequence length="379" mass="43450">MDLPTDSTPITLVVKAPNQRIADITVVCMLGWTVKNLKKHLADVYPNKPSEQHQKLIYSGKLLMDHLQLKDVFHQYDQGSQHTVHLVCSQIVDCPARSTHQTADSRNFHQETAPLDNTPPQPVSSPETELRHRSHNFEGFHNQSMNPMFHQQMPYMMSPMGAMTMPQAGFLYSPEQYAWMQQMYSQYMAQYMQYYQSGTYPLSVPANVPGNVLDNQVEANNAEIRPINENLRMNAQGVMDDEDDEFEQRDWLDWLYAACRFVILLSIVYFYSTISRFVVVFLTFFLLYVHQAGWFQVRRQAAGAEQNNREAQQAAQAANDVHQNENREAQNVGTSDDSGTDHIQPQEPPHPRGLALVWLLVRTFFTSLFPQQPPAVNAN</sequence>
<dbReference type="GO" id="GO:0016020">
    <property type="term" value="C:membrane"/>
    <property type="evidence" value="ECO:0007669"/>
    <property type="project" value="UniProtKB-SubCell"/>
</dbReference>
<dbReference type="PANTHER" id="PTHR12943:SF27">
    <property type="entry name" value="HOMOCYSTEINE-INDUCED ENDOPLASMIC RETICULUM PROTEIN, ISOFORM A"/>
    <property type="match status" value="1"/>
</dbReference>
<dbReference type="GO" id="GO:0030968">
    <property type="term" value="P:endoplasmic reticulum unfolded protein response"/>
    <property type="evidence" value="ECO:0007669"/>
    <property type="project" value="TreeGrafter"/>
</dbReference>
<reference evidence="9" key="1">
    <citation type="submission" date="2021-01" db="EMBL/GenBank/DDBJ databases">
        <authorList>
            <person name="Li R."/>
            <person name="Bekaert M."/>
        </authorList>
    </citation>
    <scope>NUCLEOTIDE SEQUENCE</scope>
    <source>
        <strain evidence="9">Farmed</strain>
    </source>
</reference>
<evidence type="ECO:0000256" key="1">
    <source>
        <dbReference type="ARBA" id="ARBA00004370"/>
    </source>
</evidence>
<feature type="compositionally biased region" description="Low complexity" evidence="6">
    <location>
        <begin position="306"/>
        <end position="319"/>
    </location>
</feature>